<gene>
    <name evidence="2" type="ORF">EKO27_g7148</name>
</gene>
<organism evidence="2 3">
    <name type="scientific">Xylaria grammica</name>
    <dbReference type="NCBI Taxonomy" id="363999"/>
    <lineage>
        <taxon>Eukaryota</taxon>
        <taxon>Fungi</taxon>
        <taxon>Dikarya</taxon>
        <taxon>Ascomycota</taxon>
        <taxon>Pezizomycotina</taxon>
        <taxon>Sordariomycetes</taxon>
        <taxon>Xylariomycetidae</taxon>
        <taxon>Xylariales</taxon>
        <taxon>Xylariaceae</taxon>
        <taxon>Xylaria</taxon>
    </lineage>
</organism>
<accession>A0A439D0G2</accession>
<evidence type="ECO:0000313" key="3">
    <source>
        <dbReference type="Proteomes" id="UP000286045"/>
    </source>
</evidence>
<proteinExistence type="predicted"/>
<keyword evidence="1" id="KW-1133">Transmembrane helix</keyword>
<dbReference type="EMBL" id="RYZI01000227">
    <property type="protein sequence ID" value="RWA07942.1"/>
    <property type="molecule type" value="Genomic_DNA"/>
</dbReference>
<feature type="transmembrane region" description="Helical" evidence="1">
    <location>
        <begin position="253"/>
        <end position="275"/>
    </location>
</feature>
<evidence type="ECO:0000313" key="2">
    <source>
        <dbReference type="EMBL" id="RWA07942.1"/>
    </source>
</evidence>
<protein>
    <recommendedName>
        <fullName evidence="4">Receptor L-domain domain-containing protein</fullName>
    </recommendedName>
</protein>
<evidence type="ECO:0000256" key="1">
    <source>
        <dbReference type="SAM" id="Phobius"/>
    </source>
</evidence>
<keyword evidence="1" id="KW-0472">Membrane</keyword>
<evidence type="ECO:0008006" key="4">
    <source>
        <dbReference type="Google" id="ProtNLM"/>
    </source>
</evidence>
<keyword evidence="3" id="KW-1185">Reference proteome</keyword>
<sequence length="363" mass="38860">MRQLLSLPSKIYTNGDYTLPAVGYGHTATSVINITGSPSLYEIDLQAATGLHVLELRDVPPWSNPNITSVVMLEANSSLESSVVAPSAYDLTLKLSPIASVGSNAFVTSNENVHIELGNLASVRGNLSIHNNRNCTFDFDHLTEVGNLLLVDNQDTPLPSFPSLARVNTIHLRGHIDKTNIFPALTSVSDTVTIEAWNDDFNCAKLVSQHLEGTIPNLICNGTNNGTETSNGGPASWPLLPPPAYSLSEGAKAGIGVGGIAGVLGAVIAIIWLVLRFKIQLKELSQKDLALRPVEGEDAASIQGPESREIIQEMPYDPIYELQGRVQAHLADGRMVALENPGDEIHELPSTVAELPSTPALRT</sequence>
<dbReference type="AlphaFoldDB" id="A0A439D0G2"/>
<dbReference type="Proteomes" id="UP000286045">
    <property type="component" value="Unassembled WGS sequence"/>
</dbReference>
<keyword evidence="1" id="KW-0812">Transmembrane</keyword>
<reference evidence="2 3" key="1">
    <citation type="submission" date="2018-12" db="EMBL/GenBank/DDBJ databases">
        <title>Draft genome sequence of Xylaria grammica IHI A82.</title>
        <authorList>
            <person name="Buettner E."/>
            <person name="Kellner H."/>
        </authorList>
    </citation>
    <scope>NUCLEOTIDE SEQUENCE [LARGE SCALE GENOMIC DNA]</scope>
    <source>
        <strain evidence="2 3">IHI A82</strain>
    </source>
</reference>
<name>A0A439D0G2_9PEZI</name>
<comment type="caution">
    <text evidence="2">The sequence shown here is derived from an EMBL/GenBank/DDBJ whole genome shotgun (WGS) entry which is preliminary data.</text>
</comment>